<gene>
    <name evidence="3" type="ORF">BD310DRAFT_924329</name>
    <name evidence="2" type="ORF">BD311DRAFT_766838</name>
</gene>
<name>A0A4Q9PYI6_9APHY</name>
<evidence type="ECO:0000313" key="2">
    <source>
        <dbReference type="EMBL" id="TBU24292.1"/>
    </source>
</evidence>
<dbReference type="Proteomes" id="UP000292082">
    <property type="component" value="Unassembled WGS sequence"/>
</dbReference>
<dbReference type="AlphaFoldDB" id="A0A4Q9PYI6"/>
<organism evidence="3 4">
    <name type="scientific">Dichomitus squalens</name>
    <dbReference type="NCBI Taxonomy" id="114155"/>
    <lineage>
        <taxon>Eukaryota</taxon>
        <taxon>Fungi</taxon>
        <taxon>Dikarya</taxon>
        <taxon>Basidiomycota</taxon>
        <taxon>Agaricomycotina</taxon>
        <taxon>Agaricomycetes</taxon>
        <taxon>Polyporales</taxon>
        <taxon>Polyporaceae</taxon>
        <taxon>Dichomitus</taxon>
    </lineage>
</organism>
<evidence type="ECO:0000256" key="1">
    <source>
        <dbReference type="SAM" id="Phobius"/>
    </source>
</evidence>
<dbReference type="EMBL" id="ML145110">
    <property type="protein sequence ID" value="TBU59833.1"/>
    <property type="molecule type" value="Genomic_DNA"/>
</dbReference>
<evidence type="ECO:0000313" key="4">
    <source>
        <dbReference type="Proteomes" id="UP000292082"/>
    </source>
</evidence>
<keyword evidence="4" id="KW-1185">Reference proteome</keyword>
<accession>A0A4Q9PYI6</accession>
<protein>
    <submittedName>
        <fullName evidence="3">Uncharacterized protein</fullName>
    </submittedName>
</protein>
<dbReference type="Proteomes" id="UP000292957">
    <property type="component" value="Unassembled WGS sequence"/>
</dbReference>
<reference evidence="3 4" key="1">
    <citation type="submission" date="2019-01" db="EMBL/GenBank/DDBJ databases">
        <title>Draft genome sequences of three monokaryotic isolates of the white-rot basidiomycete fungus Dichomitus squalens.</title>
        <authorList>
            <consortium name="DOE Joint Genome Institute"/>
            <person name="Lopez S.C."/>
            <person name="Andreopoulos B."/>
            <person name="Pangilinan J."/>
            <person name="Lipzen A."/>
            <person name="Riley R."/>
            <person name="Ahrendt S."/>
            <person name="Ng V."/>
            <person name="Barry K."/>
            <person name="Daum C."/>
            <person name="Grigoriev I.V."/>
            <person name="Hilden K.S."/>
            <person name="Makela M.R."/>
            <person name="de Vries R.P."/>
        </authorList>
    </citation>
    <scope>NUCLEOTIDE SEQUENCE [LARGE SCALE GENOMIC DNA]</scope>
    <source>
        <strain evidence="3 4">CBS 464.89</strain>
        <strain evidence="2">OM18370.1</strain>
    </source>
</reference>
<keyword evidence="1" id="KW-0472">Membrane</keyword>
<evidence type="ECO:0000313" key="3">
    <source>
        <dbReference type="EMBL" id="TBU59833.1"/>
    </source>
</evidence>
<keyword evidence="1" id="KW-1133">Transmembrane helix</keyword>
<keyword evidence="1" id="KW-0812">Transmembrane</keyword>
<dbReference type="EMBL" id="ML143483">
    <property type="protein sequence ID" value="TBU24292.1"/>
    <property type="molecule type" value="Genomic_DNA"/>
</dbReference>
<feature type="transmembrane region" description="Helical" evidence="1">
    <location>
        <begin position="16"/>
        <end position="37"/>
    </location>
</feature>
<sequence length="72" mass="7876">MHDHCGELRAMLLDNVTWVCVYPVVFCSIATGTLSAVSHPPVSRGLAPLPVFLGESRPGEYSCGMWRARSDQ</sequence>
<proteinExistence type="predicted"/>